<evidence type="ECO:0000256" key="6">
    <source>
        <dbReference type="ARBA" id="ARBA00034078"/>
    </source>
</evidence>
<feature type="compositionally biased region" description="Low complexity" evidence="7">
    <location>
        <begin position="86"/>
        <end position="100"/>
    </location>
</feature>
<evidence type="ECO:0000313" key="10">
    <source>
        <dbReference type="EMBL" id="QDT34344.1"/>
    </source>
</evidence>
<dbReference type="PROSITE" id="PS51296">
    <property type="entry name" value="RIESKE"/>
    <property type="match status" value="1"/>
</dbReference>
<evidence type="ECO:0000259" key="9">
    <source>
        <dbReference type="PROSITE" id="PS51296"/>
    </source>
</evidence>
<dbReference type="OrthoDB" id="9767869at2"/>
<dbReference type="GO" id="GO:0046872">
    <property type="term" value="F:metal ion binding"/>
    <property type="evidence" value="ECO:0007669"/>
    <property type="project" value="UniProtKB-KW"/>
</dbReference>
<feature type="compositionally biased region" description="Basic and acidic residues" evidence="7">
    <location>
        <begin position="19"/>
        <end position="34"/>
    </location>
</feature>
<keyword evidence="4" id="KW-0411">Iron-sulfur</keyword>
<keyword evidence="1" id="KW-0001">2Fe-2S</keyword>
<feature type="transmembrane region" description="Helical" evidence="8">
    <location>
        <begin position="192"/>
        <end position="220"/>
    </location>
</feature>
<dbReference type="PRINTS" id="PR00162">
    <property type="entry name" value="RIESKE"/>
</dbReference>
<sequence>MAEKKKLTTEEIIALARKQKSDGDDASTEPKADSESGSGAETSPPAEEKPAATPKTTADILAAARAQAAGGKKPAEKPSSTADILAAARAQGGGAKPAAAPKSTSDILAAARAQGGGAAKASPAKPAAAEKPAAKKAAPATGDRPALSDMVAAVKEAHETGAPAKPKLPAGRPAPVKPKFPKKSEKIQRRGFVAILAAIAITPFALAWSAMGAIGAIWSLDIARYMMPNMVLELPSRFKVGPPSDYPPGVVSAKFKASRGVWIINSDEYNGRGIIYALASICTHLGCTPNWLEGEQKFKCPCHGSGFYITGINFEGPAPRPLERVGIRVSEDGSLEVDKSMKFQEELGQWSDMKSYVDA</sequence>
<keyword evidence="8" id="KW-1133">Transmembrane helix</keyword>
<keyword evidence="3" id="KW-0408">Iron</keyword>
<evidence type="ECO:0000256" key="4">
    <source>
        <dbReference type="ARBA" id="ARBA00023014"/>
    </source>
</evidence>
<dbReference type="SUPFAM" id="SSF50022">
    <property type="entry name" value="ISP domain"/>
    <property type="match status" value="1"/>
</dbReference>
<dbReference type="GO" id="GO:0016020">
    <property type="term" value="C:membrane"/>
    <property type="evidence" value="ECO:0007669"/>
    <property type="project" value="InterPro"/>
</dbReference>
<dbReference type="InterPro" id="IPR036922">
    <property type="entry name" value="Rieske_2Fe-2S_sf"/>
</dbReference>
<feature type="compositionally biased region" description="Low complexity" evidence="7">
    <location>
        <begin position="40"/>
        <end position="69"/>
    </location>
</feature>
<feature type="region of interest" description="Disordered" evidence="7">
    <location>
        <begin position="15"/>
        <end position="145"/>
    </location>
</feature>
<dbReference type="Pfam" id="PF00355">
    <property type="entry name" value="Rieske"/>
    <property type="match status" value="1"/>
</dbReference>
<feature type="domain" description="Rieske" evidence="9">
    <location>
        <begin position="238"/>
        <end position="336"/>
    </location>
</feature>
<feature type="compositionally biased region" description="Low complexity" evidence="7">
    <location>
        <begin position="109"/>
        <end position="140"/>
    </location>
</feature>
<keyword evidence="8" id="KW-0812">Transmembrane</keyword>
<dbReference type="Proteomes" id="UP000315724">
    <property type="component" value="Chromosome"/>
</dbReference>
<dbReference type="RefSeq" id="WP_145202143.1">
    <property type="nucleotide sequence ID" value="NZ_CP036267.1"/>
</dbReference>
<name>A0A517QRT7_9PLAN</name>
<evidence type="ECO:0000256" key="7">
    <source>
        <dbReference type="SAM" id="MobiDB-lite"/>
    </source>
</evidence>
<feature type="region of interest" description="Disordered" evidence="7">
    <location>
        <begin position="159"/>
        <end position="183"/>
    </location>
</feature>
<dbReference type="KEGG" id="tpol:Mal48_36040"/>
<evidence type="ECO:0000256" key="8">
    <source>
        <dbReference type="SAM" id="Phobius"/>
    </source>
</evidence>
<keyword evidence="5" id="KW-1015">Disulfide bond</keyword>
<evidence type="ECO:0000256" key="1">
    <source>
        <dbReference type="ARBA" id="ARBA00022714"/>
    </source>
</evidence>
<comment type="cofactor">
    <cofactor evidence="6">
        <name>[2Fe-2S] cluster</name>
        <dbReference type="ChEBI" id="CHEBI:190135"/>
    </cofactor>
</comment>
<evidence type="ECO:0000313" key="11">
    <source>
        <dbReference type="Proteomes" id="UP000315724"/>
    </source>
</evidence>
<evidence type="ECO:0000256" key="3">
    <source>
        <dbReference type="ARBA" id="ARBA00023004"/>
    </source>
</evidence>
<proteinExistence type="predicted"/>
<reference evidence="10 11" key="1">
    <citation type="submission" date="2019-02" db="EMBL/GenBank/DDBJ databases">
        <title>Deep-cultivation of Planctomycetes and their phenomic and genomic characterization uncovers novel biology.</title>
        <authorList>
            <person name="Wiegand S."/>
            <person name="Jogler M."/>
            <person name="Boedeker C."/>
            <person name="Pinto D."/>
            <person name="Vollmers J."/>
            <person name="Rivas-Marin E."/>
            <person name="Kohn T."/>
            <person name="Peeters S.H."/>
            <person name="Heuer A."/>
            <person name="Rast P."/>
            <person name="Oberbeckmann S."/>
            <person name="Bunk B."/>
            <person name="Jeske O."/>
            <person name="Meyerdierks A."/>
            <person name="Storesund J.E."/>
            <person name="Kallscheuer N."/>
            <person name="Luecker S."/>
            <person name="Lage O.M."/>
            <person name="Pohl T."/>
            <person name="Merkel B.J."/>
            <person name="Hornburger P."/>
            <person name="Mueller R.-W."/>
            <person name="Bruemmer F."/>
            <person name="Labrenz M."/>
            <person name="Spormann A.M."/>
            <person name="Op den Camp H."/>
            <person name="Overmann J."/>
            <person name="Amann R."/>
            <person name="Jetten M.S.M."/>
            <person name="Mascher T."/>
            <person name="Medema M.H."/>
            <person name="Devos D.P."/>
            <person name="Kaster A.-K."/>
            <person name="Ovreas L."/>
            <person name="Rohde M."/>
            <person name="Galperin M.Y."/>
            <person name="Jogler C."/>
        </authorList>
    </citation>
    <scope>NUCLEOTIDE SEQUENCE [LARGE SCALE GENOMIC DNA]</scope>
    <source>
        <strain evidence="10 11">Mal48</strain>
    </source>
</reference>
<keyword evidence="11" id="KW-1185">Reference proteome</keyword>
<dbReference type="GO" id="GO:0051537">
    <property type="term" value="F:2 iron, 2 sulfur cluster binding"/>
    <property type="evidence" value="ECO:0007669"/>
    <property type="project" value="UniProtKB-KW"/>
</dbReference>
<protein>
    <submittedName>
        <fullName evidence="10">Cytochrome b6-f complex iron-sulfur subunit</fullName>
    </submittedName>
</protein>
<organism evidence="10 11">
    <name type="scientific">Thalassoglobus polymorphus</name>
    <dbReference type="NCBI Taxonomy" id="2527994"/>
    <lineage>
        <taxon>Bacteria</taxon>
        <taxon>Pseudomonadati</taxon>
        <taxon>Planctomycetota</taxon>
        <taxon>Planctomycetia</taxon>
        <taxon>Planctomycetales</taxon>
        <taxon>Planctomycetaceae</taxon>
        <taxon>Thalassoglobus</taxon>
    </lineage>
</organism>
<gene>
    <name evidence="10" type="primary">petC_2</name>
    <name evidence="10" type="ORF">Mal48_36040</name>
</gene>
<dbReference type="InterPro" id="IPR005805">
    <property type="entry name" value="Rieske_Fe-S_prot_C"/>
</dbReference>
<dbReference type="PANTHER" id="PTHR10134">
    <property type="entry name" value="CYTOCHROME B-C1 COMPLEX SUBUNIT RIESKE, MITOCHONDRIAL"/>
    <property type="match status" value="1"/>
</dbReference>
<evidence type="ECO:0000256" key="2">
    <source>
        <dbReference type="ARBA" id="ARBA00022723"/>
    </source>
</evidence>
<keyword evidence="8" id="KW-0472">Membrane</keyword>
<dbReference type="Gene3D" id="2.102.10.10">
    <property type="entry name" value="Rieske [2Fe-2S] iron-sulphur domain"/>
    <property type="match status" value="1"/>
</dbReference>
<dbReference type="InterPro" id="IPR017941">
    <property type="entry name" value="Rieske_2Fe-2S"/>
</dbReference>
<evidence type="ECO:0000256" key="5">
    <source>
        <dbReference type="ARBA" id="ARBA00023157"/>
    </source>
</evidence>
<dbReference type="InterPro" id="IPR014349">
    <property type="entry name" value="Rieske_Fe-S_prot"/>
</dbReference>
<accession>A0A517QRT7</accession>
<dbReference type="AlphaFoldDB" id="A0A517QRT7"/>
<dbReference type="EMBL" id="CP036267">
    <property type="protein sequence ID" value="QDT34344.1"/>
    <property type="molecule type" value="Genomic_DNA"/>
</dbReference>
<keyword evidence="2" id="KW-0479">Metal-binding</keyword>